<feature type="non-terminal residue" evidence="2">
    <location>
        <position position="51"/>
    </location>
</feature>
<proteinExistence type="predicted"/>
<feature type="compositionally biased region" description="Gly residues" evidence="1">
    <location>
        <begin position="38"/>
        <end position="51"/>
    </location>
</feature>
<evidence type="ECO:0000256" key="1">
    <source>
        <dbReference type="SAM" id="MobiDB-lite"/>
    </source>
</evidence>
<protein>
    <submittedName>
        <fullName evidence="2">Uncharacterized protein</fullName>
    </submittedName>
</protein>
<accession>A0A6J4TRB4</accession>
<name>A0A6J4TRB4_9BACT</name>
<feature type="non-terminal residue" evidence="2">
    <location>
        <position position="1"/>
    </location>
</feature>
<dbReference type="AlphaFoldDB" id="A0A6J4TRB4"/>
<gene>
    <name evidence="2" type="ORF">AVDCRST_MAG73-819</name>
</gene>
<reference evidence="2" key="1">
    <citation type="submission" date="2020-02" db="EMBL/GenBank/DDBJ databases">
        <authorList>
            <person name="Meier V. D."/>
        </authorList>
    </citation>
    <scope>NUCLEOTIDE SEQUENCE</scope>
    <source>
        <strain evidence="2">AVDCRST_MAG73</strain>
    </source>
</reference>
<sequence length="51" mass="4933">GHGGADGRCRQVVERVPGVATAASATGHGDVDRRRGDAPGGGGRARPGVGV</sequence>
<feature type="region of interest" description="Disordered" evidence="1">
    <location>
        <begin position="17"/>
        <end position="51"/>
    </location>
</feature>
<evidence type="ECO:0000313" key="2">
    <source>
        <dbReference type="EMBL" id="CAA9530071.1"/>
    </source>
</evidence>
<organism evidence="2">
    <name type="scientific">uncultured Thermomicrobiales bacterium</name>
    <dbReference type="NCBI Taxonomy" id="1645740"/>
    <lineage>
        <taxon>Bacteria</taxon>
        <taxon>Pseudomonadati</taxon>
        <taxon>Thermomicrobiota</taxon>
        <taxon>Thermomicrobia</taxon>
        <taxon>Thermomicrobiales</taxon>
        <taxon>environmental samples</taxon>
    </lineage>
</organism>
<dbReference type="EMBL" id="CADCWE010000048">
    <property type="protein sequence ID" value="CAA9530071.1"/>
    <property type="molecule type" value="Genomic_DNA"/>
</dbReference>